<dbReference type="EMBL" id="CP163435">
    <property type="protein sequence ID" value="XDQ23221.1"/>
    <property type="molecule type" value="Genomic_DNA"/>
</dbReference>
<dbReference type="RefSeq" id="WP_369228770.1">
    <property type="nucleotide sequence ID" value="NZ_CP163435.1"/>
</dbReference>
<sequence length="353" mass="38867">MVKLFVRERKTVPWWTGAVRKPVLMLHGRSSPVLAGFDLQYKTYGWAEALAQAGYDVFLMDLQGAGRSPRPEMGSPCNLSDLDQKLLIPRPPGFTPCSPSYPFQLNNSDSDQAELHTVVEYIKQECKVEQVAFVGWSAAALTMGPYAVQHPENVESMFLLAPIFPPKATSTPPSPPPLPGFPMSLGARPGLEKDWNTELRSLDQREPGMVEVVWAAFMDSDPVGRTWGPPEGLNRIRSFVRWGWNETTAGQGGVLGGSVPVLIVDGEHDRTANTTPPSSNAELNFSVRALYDAITGPHKLMVKALGTGHQMPWERQHKNLHDLSAQWIKDRQVDSKTTGVFVMDENGVTSPAP</sequence>
<dbReference type="Gene3D" id="3.40.50.1820">
    <property type="entry name" value="alpha/beta hydrolase"/>
    <property type="match status" value="1"/>
</dbReference>
<dbReference type="InterPro" id="IPR000073">
    <property type="entry name" value="AB_hydrolase_1"/>
</dbReference>
<dbReference type="AlphaFoldDB" id="A0AB39NY98"/>
<protein>
    <submittedName>
        <fullName evidence="2">Alpha/beta fold hydrolase</fullName>
    </submittedName>
</protein>
<evidence type="ECO:0000259" key="1">
    <source>
        <dbReference type="Pfam" id="PF00561"/>
    </source>
</evidence>
<organism evidence="2">
    <name type="scientific">Streptomyces sp. R21</name>
    <dbReference type="NCBI Taxonomy" id="3238627"/>
    <lineage>
        <taxon>Bacteria</taxon>
        <taxon>Bacillati</taxon>
        <taxon>Actinomycetota</taxon>
        <taxon>Actinomycetes</taxon>
        <taxon>Kitasatosporales</taxon>
        <taxon>Streptomycetaceae</taxon>
        <taxon>Streptomyces</taxon>
    </lineage>
</organism>
<proteinExistence type="predicted"/>
<accession>A0AB39NY98</accession>
<dbReference type="GO" id="GO:0016787">
    <property type="term" value="F:hydrolase activity"/>
    <property type="evidence" value="ECO:0007669"/>
    <property type="project" value="UniProtKB-KW"/>
</dbReference>
<name>A0AB39NY98_9ACTN</name>
<dbReference type="InterPro" id="IPR029058">
    <property type="entry name" value="AB_hydrolase_fold"/>
</dbReference>
<reference evidence="2" key="1">
    <citation type="submission" date="2024-07" db="EMBL/GenBank/DDBJ databases">
        <authorList>
            <person name="Yu S.T."/>
        </authorList>
    </citation>
    <scope>NUCLEOTIDE SEQUENCE</scope>
    <source>
        <strain evidence="2">R21</strain>
    </source>
</reference>
<dbReference type="SUPFAM" id="SSF53474">
    <property type="entry name" value="alpha/beta-Hydrolases"/>
    <property type="match status" value="1"/>
</dbReference>
<gene>
    <name evidence="2" type="ORF">AB5J56_00110</name>
</gene>
<dbReference type="Pfam" id="PF00561">
    <property type="entry name" value="Abhydrolase_1"/>
    <property type="match status" value="1"/>
</dbReference>
<feature type="domain" description="AB hydrolase-1" evidence="1">
    <location>
        <begin position="21"/>
        <end position="271"/>
    </location>
</feature>
<evidence type="ECO:0000313" key="2">
    <source>
        <dbReference type="EMBL" id="XDQ23221.1"/>
    </source>
</evidence>
<keyword evidence="2" id="KW-0378">Hydrolase</keyword>